<dbReference type="STRING" id="1160091.B9T39_03140"/>
<proteinExistence type="inferred from homology"/>
<evidence type="ECO:0000256" key="3">
    <source>
        <dbReference type="RuleBase" id="RU000524"/>
    </source>
</evidence>
<dbReference type="GO" id="GO:0009295">
    <property type="term" value="C:nucleoid"/>
    <property type="evidence" value="ECO:0007669"/>
    <property type="project" value="TreeGrafter"/>
</dbReference>
<dbReference type="GO" id="GO:0003697">
    <property type="term" value="F:single-stranded DNA binding"/>
    <property type="evidence" value="ECO:0007669"/>
    <property type="project" value="UniProtKB-UniRule"/>
</dbReference>
<dbReference type="SUPFAM" id="SSF50249">
    <property type="entry name" value="Nucleic acid-binding proteins"/>
    <property type="match status" value="1"/>
</dbReference>
<dbReference type="PROSITE" id="PS50935">
    <property type="entry name" value="SSB"/>
    <property type="match status" value="1"/>
</dbReference>
<dbReference type="InterPro" id="IPR011344">
    <property type="entry name" value="ssDNA-bd"/>
</dbReference>
<dbReference type="AlphaFoldDB" id="A0A1Y2SW38"/>
<dbReference type="NCBIfam" id="TIGR00621">
    <property type="entry name" value="ssb"/>
    <property type="match status" value="1"/>
</dbReference>
<dbReference type="HAMAP" id="MF_00984">
    <property type="entry name" value="SSB"/>
    <property type="match status" value="1"/>
</dbReference>
<dbReference type="PANTHER" id="PTHR10302">
    <property type="entry name" value="SINGLE-STRANDED DNA-BINDING PROTEIN"/>
    <property type="match status" value="1"/>
</dbReference>
<protein>
    <recommendedName>
        <fullName evidence="2 3">Single-stranded DNA-binding protein</fullName>
        <shortName evidence="2">SSB</shortName>
    </recommendedName>
</protein>
<keyword evidence="1 2" id="KW-0238">DNA-binding</keyword>
<feature type="compositionally biased region" description="Low complexity" evidence="4">
    <location>
        <begin position="209"/>
        <end position="222"/>
    </location>
</feature>
<reference evidence="5 6" key="1">
    <citation type="submission" date="2017-04" db="EMBL/GenBank/DDBJ databases">
        <title>Draft genome sequences of Alloscardovia macacae UMA81211 and UMA81212 isolated from the feces of a rhesus macaque (Macaca mulatta).</title>
        <authorList>
            <person name="Albert K."/>
            <person name="Sela D.A."/>
        </authorList>
    </citation>
    <scope>NUCLEOTIDE SEQUENCE [LARGE SCALE GENOMIC DNA]</scope>
    <source>
        <strain evidence="5 6">UMA81212</strain>
    </source>
</reference>
<dbReference type="CDD" id="cd04496">
    <property type="entry name" value="SSB_OBF"/>
    <property type="match status" value="1"/>
</dbReference>
<dbReference type="InterPro" id="IPR012340">
    <property type="entry name" value="NA-bd_OB-fold"/>
</dbReference>
<comment type="caution">
    <text evidence="5">The sequence shown here is derived from an EMBL/GenBank/DDBJ whole genome shotgun (WGS) entry which is preliminary data.</text>
</comment>
<evidence type="ECO:0000256" key="4">
    <source>
        <dbReference type="SAM" id="MobiDB-lite"/>
    </source>
</evidence>
<dbReference type="EMBL" id="NEKC01000005">
    <property type="protein sequence ID" value="OTA29611.1"/>
    <property type="molecule type" value="Genomic_DNA"/>
</dbReference>
<comment type="subunit">
    <text evidence="2">Homotetramer.</text>
</comment>
<dbReference type="RefSeq" id="WP_086106369.1">
    <property type="nucleotide sequence ID" value="NZ_NEKB01000020.1"/>
</dbReference>
<accession>A0A1Y2SW38</accession>
<evidence type="ECO:0000256" key="2">
    <source>
        <dbReference type="HAMAP-Rule" id="MF_00984"/>
    </source>
</evidence>
<dbReference type="Proteomes" id="UP000243540">
    <property type="component" value="Unassembled WGS sequence"/>
</dbReference>
<dbReference type="GO" id="GO:0006260">
    <property type="term" value="P:DNA replication"/>
    <property type="evidence" value="ECO:0007669"/>
    <property type="project" value="InterPro"/>
</dbReference>
<evidence type="ECO:0000313" key="5">
    <source>
        <dbReference type="EMBL" id="OTA29611.1"/>
    </source>
</evidence>
<comment type="caution">
    <text evidence="2">Lacks conserved residue(s) required for the propagation of feature annotation.</text>
</comment>
<dbReference type="Pfam" id="PF00436">
    <property type="entry name" value="SSB"/>
    <property type="match status" value="1"/>
</dbReference>
<dbReference type="InterPro" id="IPR000424">
    <property type="entry name" value="Primosome_PriB/ssb"/>
</dbReference>
<feature type="compositionally biased region" description="Low complexity" evidence="4">
    <location>
        <begin position="168"/>
        <end position="199"/>
    </location>
</feature>
<dbReference type="OrthoDB" id="9809878at2"/>
<evidence type="ECO:0000256" key="1">
    <source>
        <dbReference type="ARBA" id="ARBA00023125"/>
    </source>
</evidence>
<sequence>MAGETVITVVGNLTADPELRTTGNGGTVVNFTIASTPRTYNRNTGQWDDGDALFMRCSCWDSQYTTMASNIAQTLTKGMRVIAQGNLVQRSYQTQNGESRTVVELRVTEIGPSLSRATAQVNRISSAGAGSGAGNGYQGGRGFNGGYQGGGAGAPNYANGAGSSYAQQGGYAPAAPVQAAPAAQTAPAAAPQSAPAPSTDPWGADDSDSSFGGSSDFGGSFDPQDIEF</sequence>
<gene>
    <name evidence="5" type="ORF">B9T39_03140</name>
</gene>
<dbReference type="Gene3D" id="2.40.50.140">
    <property type="entry name" value="Nucleic acid-binding proteins"/>
    <property type="match status" value="1"/>
</dbReference>
<organism evidence="5 6">
    <name type="scientific">Alloscardovia macacae</name>
    <dbReference type="NCBI Taxonomy" id="1160091"/>
    <lineage>
        <taxon>Bacteria</taxon>
        <taxon>Bacillati</taxon>
        <taxon>Actinomycetota</taxon>
        <taxon>Actinomycetes</taxon>
        <taxon>Bifidobacteriales</taxon>
        <taxon>Bifidobacteriaceae</taxon>
        <taxon>Alloscardovia</taxon>
    </lineage>
</organism>
<name>A0A1Y2SW38_9BIFI</name>
<dbReference type="NCBIfam" id="NF005851">
    <property type="entry name" value="PRK07772.1"/>
    <property type="match status" value="1"/>
</dbReference>
<feature type="region of interest" description="Disordered" evidence="4">
    <location>
        <begin position="168"/>
        <end position="228"/>
    </location>
</feature>
<evidence type="ECO:0000313" key="6">
    <source>
        <dbReference type="Proteomes" id="UP000243540"/>
    </source>
</evidence>
<dbReference type="PANTHER" id="PTHR10302:SF27">
    <property type="entry name" value="SINGLE-STRANDED DNA-BINDING PROTEIN"/>
    <property type="match status" value="1"/>
</dbReference>